<dbReference type="Pfam" id="PF00829">
    <property type="entry name" value="Ribosomal_L21p"/>
    <property type="match status" value="1"/>
</dbReference>
<keyword evidence="2 4" id="KW-0689">Ribosomal protein</keyword>
<dbReference type="HAMAP" id="MF_01363">
    <property type="entry name" value="Ribosomal_bL21"/>
    <property type="match status" value="1"/>
</dbReference>
<dbReference type="InterPro" id="IPR001787">
    <property type="entry name" value="Ribosomal_bL21"/>
</dbReference>
<dbReference type="STRING" id="474960.SAMN05216180_0959"/>
<dbReference type="SUPFAM" id="SSF141091">
    <property type="entry name" value="L21p-like"/>
    <property type="match status" value="1"/>
</dbReference>
<keyword evidence="4 5" id="KW-0699">rRNA-binding</keyword>
<dbReference type="EMBL" id="FOCG01000001">
    <property type="protein sequence ID" value="SEM63002.1"/>
    <property type="molecule type" value="Genomic_DNA"/>
</dbReference>
<organism evidence="6 7">
    <name type="scientific">Hydrogenoanaerobacterium saccharovorans</name>
    <dbReference type="NCBI Taxonomy" id="474960"/>
    <lineage>
        <taxon>Bacteria</taxon>
        <taxon>Bacillati</taxon>
        <taxon>Bacillota</taxon>
        <taxon>Clostridia</taxon>
        <taxon>Eubacteriales</taxon>
        <taxon>Oscillospiraceae</taxon>
        <taxon>Hydrogenoanaerobacterium</taxon>
    </lineage>
</organism>
<evidence type="ECO:0000313" key="7">
    <source>
        <dbReference type="Proteomes" id="UP000199158"/>
    </source>
</evidence>
<keyword evidence="4 5" id="KW-0694">RNA-binding</keyword>
<dbReference type="GO" id="GO:0005840">
    <property type="term" value="C:ribosome"/>
    <property type="evidence" value="ECO:0007669"/>
    <property type="project" value="UniProtKB-KW"/>
</dbReference>
<dbReference type="AlphaFoldDB" id="A0A1H7ZWE0"/>
<dbReference type="NCBIfam" id="TIGR00061">
    <property type="entry name" value="L21"/>
    <property type="match status" value="1"/>
</dbReference>
<reference evidence="6 7" key="1">
    <citation type="submission" date="2016-10" db="EMBL/GenBank/DDBJ databases">
        <authorList>
            <person name="de Groot N.N."/>
        </authorList>
    </citation>
    <scope>NUCLEOTIDE SEQUENCE [LARGE SCALE GENOMIC DNA]</scope>
    <source>
        <strain evidence="6 7">CGMCC 1.5070</strain>
    </source>
</reference>
<keyword evidence="3 4" id="KW-0687">Ribonucleoprotein</keyword>
<name>A0A1H7ZWE0_9FIRM</name>
<evidence type="ECO:0000256" key="2">
    <source>
        <dbReference type="ARBA" id="ARBA00022980"/>
    </source>
</evidence>
<dbReference type="GO" id="GO:1990904">
    <property type="term" value="C:ribonucleoprotein complex"/>
    <property type="evidence" value="ECO:0007669"/>
    <property type="project" value="UniProtKB-KW"/>
</dbReference>
<keyword evidence="7" id="KW-1185">Reference proteome</keyword>
<accession>A0A1H7ZWE0</accession>
<evidence type="ECO:0000256" key="1">
    <source>
        <dbReference type="ARBA" id="ARBA00008563"/>
    </source>
</evidence>
<dbReference type="PANTHER" id="PTHR21349">
    <property type="entry name" value="50S RIBOSOMAL PROTEIN L21"/>
    <property type="match status" value="1"/>
</dbReference>
<protein>
    <recommendedName>
        <fullName evidence="4">Large ribosomal subunit protein bL21</fullName>
    </recommendedName>
</protein>
<comment type="similarity">
    <text evidence="1 4 5">Belongs to the bacterial ribosomal protein bL21 family.</text>
</comment>
<dbReference type="PANTHER" id="PTHR21349:SF0">
    <property type="entry name" value="LARGE RIBOSOMAL SUBUNIT PROTEIN BL21M"/>
    <property type="match status" value="1"/>
</dbReference>
<dbReference type="OrthoDB" id="9813334at2"/>
<evidence type="ECO:0000313" key="6">
    <source>
        <dbReference type="EMBL" id="SEM63002.1"/>
    </source>
</evidence>
<comment type="subunit">
    <text evidence="4">Part of the 50S ribosomal subunit. Contacts protein L20.</text>
</comment>
<comment type="function">
    <text evidence="4 5">This protein binds to 23S rRNA in the presence of protein L20.</text>
</comment>
<evidence type="ECO:0000256" key="5">
    <source>
        <dbReference type="RuleBase" id="RU000562"/>
    </source>
</evidence>
<sequence>MYAIIETGGKQYRVEQGDVVYIEKLNVEADAKINFDKVIAVGKDDGMVVGAPYVSGAKVTAKAIKNGKGKKITILTYRPKKDSKRKIGHRQPYTKVEIESIAL</sequence>
<dbReference type="GO" id="GO:0005737">
    <property type="term" value="C:cytoplasm"/>
    <property type="evidence" value="ECO:0007669"/>
    <property type="project" value="UniProtKB-ARBA"/>
</dbReference>
<dbReference type="GO" id="GO:0006412">
    <property type="term" value="P:translation"/>
    <property type="evidence" value="ECO:0007669"/>
    <property type="project" value="UniProtKB-UniRule"/>
</dbReference>
<dbReference type="Proteomes" id="UP000199158">
    <property type="component" value="Unassembled WGS sequence"/>
</dbReference>
<dbReference type="InterPro" id="IPR028909">
    <property type="entry name" value="bL21-like"/>
</dbReference>
<dbReference type="InterPro" id="IPR036164">
    <property type="entry name" value="bL21-like_sf"/>
</dbReference>
<evidence type="ECO:0000256" key="3">
    <source>
        <dbReference type="ARBA" id="ARBA00023274"/>
    </source>
</evidence>
<gene>
    <name evidence="4" type="primary">rplU</name>
    <name evidence="6" type="ORF">SAMN05216180_0959</name>
</gene>
<dbReference type="GO" id="GO:0003735">
    <property type="term" value="F:structural constituent of ribosome"/>
    <property type="evidence" value="ECO:0007669"/>
    <property type="project" value="InterPro"/>
</dbReference>
<dbReference type="GO" id="GO:0019843">
    <property type="term" value="F:rRNA binding"/>
    <property type="evidence" value="ECO:0007669"/>
    <property type="project" value="UniProtKB-UniRule"/>
</dbReference>
<evidence type="ECO:0000256" key="4">
    <source>
        <dbReference type="HAMAP-Rule" id="MF_01363"/>
    </source>
</evidence>
<dbReference type="RefSeq" id="WP_092752167.1">
    <property type="nucleotide sequence ID" value="NZ_FOCG01000001.1"/>
</dbReference>
<proteinExistence type="inferred from homology"/>